<evidence type="ECO:0000313" key="2">
    <source>
        <dbReference type="EMBL" id="GJT96594.1"/>
    </source>
</evidence>
<proteinExistence type="predicted"/>
<gene>
    <name evidence="2" type="ORF">Tco_1092112</name>
</gene>
<sequence length="335" mass="36564">MSSLPTGTSTPVSTEIPVQLIPLEPIKKAIANLIRSFEAEDFSDPPTPAQQEFINWVGERVKLCELIFDMTIFRQPSIAHVTAKGPTEDLSMPQKADNVGLRRSKRNSTTPAKPKADNVGLRRSKRNSTTPAKPKADNVGLRRSKRNSTTPAKPKAKKHTAPDPATNDNSACFCYLDLLSKNARKKGVMERTSEGLWGPLGGTLKGLYDRYYSCPDEGAGYKRVEPGGARCGGWGELRLLHSRGASISDRPFSTIRRGAVLLPPDVVCYTQMWCRGFSLLTADGLAPIKGVPDDCLVHASVEEMWGRAGWWLKRGWGSGVEAGEGVGVVFDTELL</sequence>
<comment type="caution">
    <text evidence="2">The sequence shown here is derived from an EMBL/GenBank/DDBJ whole genome shotgun (WGS) entry which is preliminary data.</text>
</comment>
<evidence type="ECO:0000313" key="3">
    <source>
        <dbReference type="Proteomes" id="UP001151760"/>
    </source>
</evidence>
<reference evidence="2" key="2">
    <citation type="submission" date="2022-01" db="EMBL/GenBank/DDBJ databases">
        <authorList>
            <person name="Yamashiro T."/>
            <person name="Shiraishi A."/>
            <person name="Satake H."/>
            <person name="Nakayama K."/>
        </authorList>
    </citation>
    <scope>NUCLEOTIDE SEQUENCE</scope>
</reference>
<name>A0ABQ5I8X8_9ASTR</name>
<dbReference type="Proteomes" id="UP001151760">
    <property type="component" value="Unassembled WGS sequence"/>
</dbReference>
<reference evidence="2" key="1">
    <citation type="journal article" date="2022" name="Int. J. Mol. Sci.">
        <title>Draft Genome of Tanacetum Coccineum: Genomic Comparison of Closely Related Tanacetum-Family Plants.</title>
        <authorList>
            <person name="Yamashiro T."/>
            <person name="Shiraishi A."/>
            <person name="Nakayama K."/>
            <person name="Satake H."/>
        </authorList>
    </citation>
    <scope>NUCLEOTIDE SEQUENCE</scope>
</reference>
<feature type="region of interest" description="Disordered" evidence="1">
    <location>
        <begin position="84"/>
        <end position="164"/>
    </location>
</feature>
<protein>
    <submittedName>
        <fullName evidence="2">Uncharacterized protein</fullName>
    </submittedName>
</protein>
<accession>A0ABQ5I8X8</accession>
<evidence type="ECO:0000256" key="1">
    <source>
        <dbReference type="SAM" id="MobiDB-lite"/>
    </source>
</evidence>
<keyword evidence="3" id="KW-1185">Reference proteome</keyword>
<dbReference type="EMBL" id="BQNB010020496">
    <property type="protein sequence ID" value="GJT96594.1"/>
    <property type="molecule type" value="Genomic_DNA"/>
</dbReference>
<organism evidence="2 3">
    <name type="scientific">Tanacetum coccineum</name>
    <dbReference type="NCBI Taxonomy" id="301880"/>
    <lineage>
        <taxon>Eukaryota</taxon>
        <taxon>Viridiplantae</taxon>
        <taxon>Streptophyta</taxon>
        <taxon>Embryophyta</taxon>
        <taxon>Tracheophyta</taxon>
        <taxon>Spermatophyta</taxon>
        <taxon>Magnoliopsida</taxon>
        <taxon>eudicotyledons</taxon>
        <taxon>Gunneridae</taxon>
        <taxon>Pentapetalae</taxon>
        <taxon>asterids</taxon>
        <taxon>campanulids</taxon>
        <taxon>Asterales</taxon>
        <taxon>Asteraceae</taxon>
        <taxon>Asteroideae</taxon>
        <taxon>Anthemideae</taxon>
        <taxon>Anthemidinae</taxon>
        <taxon>Tanacetum</taxon>
    </lineage>
</organism>